<keyword evidence="3" id="KW-1185">Reference proteome</keyword>
<dbReference type="AlphaFoldDB" id="A0A9P0HMA1"/>
<sequence length="88" mass="9838">MSPFSIFLVLTALYSPTISHKFTPEELLLKSFPYRTSPDGDLDPCKTGNQSSTSPINQFRSGVAALLGMEVHRQVEVLRLVNDVNERE</sequence>
<evidence type="ECO:0000256" key="1">
    <source>
        <dbReference type="SAM" id="SignalP"/>
    </source>
</evidence>
<dbReference type="EMBL" id="OV725082">
    <property type="protein sequence ID" value="CAH1404699.1"/>
    <property type="molecule type" value="Genomic_DNA"/>
</dbReference>
<evidence type="ECO:0000313" key="2">
    <source>
        <dbReference type="EMBL" id="CAH1404699.1"/>
    </source>
</evidence>
<feature type="signal peptide" evidence="1">
    <location>
        <begin position="1"/>
        <end position="19"/>
    </location>
</feature>
<evidence type="ECO:0000313" key="3">
    <source>
        <dbReference type="Proteomes" id="UP001152798"/>
    </source>
</evidence>
<evidence type="ECO:0008006" key="4">
    <source>
        <dbReference type="Google" id="ProtNLM"/>
    </source>
</evidence>
<keyword evidence="1" id="KW-0732">Signal</keyword>
<proteinExistence type="predicted"/>
<gene>
    <name evidence="2" type="ORF">NEZAVI_LOCUS13060</name>
</gene>
<protein>
    <recommendedName>
        <fullName evidence="4">Neuropeptide</fullName>
    </recommendedName>
</protein>
<organism evidence="2 3">
    <name type="scientific">Nezara viridula</name>
    <name type="common">Southern green stink bug</name>
    <name type="synonym">Cimex viridulus</name>
    <dbReference type="NCBI Taxonomy" id="85310"/>
    <lineage>
        <taxon>Eukaryota</taxon>
        <taxon>Metazoa</taxon>
        <taxon>Ecdysozoa</taxon>
        <taxon>Arthropoda</taxon>
        <taxon>Hexapoda</taxon>
        <taxon>Insecta</taxon>
        <taxon>Pterygota</taxon>
        <taxon>Neoptera</taxon>
        <taxon>Paraneoptera</taxon>
        <taxon>Hemiptera</taxon>
        <taxon>Heteroptera</taxon>
        <taxon>Panheteroptera</taxon>
        <taxon>Pentatomomorpha</taxon>
        <taxon>Pentatomoidea</taxon>
        <taxon>Pentatomidae</taxon>
        <taxon>Pentatominae</taxon>
        <taxon>Nezara</taxon>
    </lineage>
</organism>
<reference evidence="2" key="1">
    <citation type="submission" date="2022-01" db="EMBL/GenBank/DDBJ databases">
        <authorList>
            <person name="King R."/>
        </authorList>
    </citation>
    <scope>NUCLEOTIDE SEQUENCE</scope>
</reference>
<accession>A0A9P0HMA1</accession>
<dbReference type="Proteomes" id="UP001152798">
    <property type="component" value="Chromosome 6"/>
</dbReference>
<feature type="chain" id="PRO_5040161119" description="Neuropeptide" evidence="1">
    <location>
        <begin position="20"/>
        <end position="88"/>
    </location>
</feature>
<name>A0A9P0HMA1_NEZVI</name>